<evidence type="ECO:0000256" key="1">
    <source>
        <dbReference type="SAM" id="MobiDB-lite"/>
    </source>
</evidence>
<keyword evidence="4" id="KW-1185">Reference proteome</keyword>
<evidence type="ECO:0000313" key="3">
    <source>
        <dbReference type="EMBL" id="MBJ6724002.1"/>
    </source>
</evidence>
<protein>
    <submittedName>
        <fullName evidence="3">Flagellar hook-length control protein FliK</fullName>
    </submittedName>
</protein>
<name>A0A8J7M094_9BACT</name>
<dbReference type="Gene3D" id="3.30.750.140">
    <property type="match status" value="1"/>
</dbReference>
<feature type="region of interest" description="Disordered" evidence="1">
    <location>
        <begin position="175"/>
        <end position="200"/>
    </location>
</feature>
<dbReference type="Pfam" id="PF02120">
    <property type="entry name" value="Flg_hook"/>
    <property type="match status" value="1"/>
</dbReference>
<proteinExistence type="predicted"/>
<dbReference type="Proteomes" id="UP000636888">
    <property type="component" value="Unassembled WGS sequence"/>
</dbReference>
<reference evidence="3" key="1">
    <citation type="submission" date="2020-12" db="EMBL/GenBank/DDBJ databases">
        <title>Geomonas sp. Red875, isolated from river sediment.</title>
        <authorList>
            <person name="Xu Z."/>
            <person name="Zhang Z."/>
            <person name="Masuda Y."/>
            <person name="Itoh H."/>
            <person name="Senoo K."/>
        </authorList>
    </citation>
    <scope>NUCLEOTIDE SEQUENCE</scope>
    <source>
        <strain evidence="3">Red875</strain>
    </source>
</reference>
<feature type="domain" description="Flagellar hook-length control protein-like C-terminal" evidence="2">
    <location>
        <begin position="243"/>
        <end position="317"/>
    </location>
</feature>
<organism evidence="3 4">
    <name type="scientific">Geomesophilobacter sediminis</name>
    <dbReference type="NCBI Taxonomy" id="2798584"/>
    <lineage>
        <taxon>Bacteria</taxon>
        <taxon>Pseudomonadati</taxon>
        <taxon>Thermodesulfobacteriota</taxon>
        <taxon>Desulfuromonadia</taxon>
        <taxon>Geobacterales</taxon>
        <taxon>Geobacteraceae</taxon>
        <taxon>Geomesophilobacter</taxon>
    </lineage>
</organism>
<keyword evidence="3" id="KW-0969">Cilium</keyword>
<evidence type="ECO:0000259" key="2">
    <source>
        <dbReference type="Pfam" id="PF02120"/>
    </source>
</evidence>
<comment type="caution">
    <text evidence="3">The sequence shown here is derived from an EMBL/GenBank/DDBJ whole genome shotgun (WGS) entry which is preliminary data.</text>
</comment>
<sequence length="320" mass="34361">MLINDEIQRQVLPTIVKATAATPGGDTEQRSASQLAMNPGQQVKAEIIATLPNHMYLARIAGELFNIELPIIMEPGQAMNLIFVSADPRVTFQYVPSNGAESIRFTQVGKWLSTVVENAAPLLPSGPLVEDPMQGADLIAARLREALVQGGLFYESHLAQWAAGNYATQELLKEPQGRLSKTEAKEDADPAKVKQERADGATFADPSTLSLVKEQLSMLRSGLLTWQGEAWPGQDMELVVSRDQGEDGEPAIQANLAVELPQLGAVQAFLKISAEGLSVELACGTPEGTRQLKDGAPDFKAALSSVGLYLGRMAVKDVES</sequence>
<gene>
    <name evidence="3" type="ORF">JFN93_04710</name>
</gene>
<evidence type="ECO:0000313" key="4">
    <source>
        <dbReference type="Proteomes" id="UP000636888"/>
    </source>
</evidence>
<feature type="compositionally biased region" description="Basic and acidic residues" evidence="1">
    <location>
        <begin position="175"/>
        <end position="199"/>
    </location>
</feature>
<dbReference type="InterPro" id="IPR021136">
    <property type="entry name" value="Flagellar_hook_control-like_C"/>
</dbReference>
<keyword evidence="3" id="KW-0282">Flagellum</keyword>
<dbReference type="InterPro" id="IPR038610">
    <property type="entry name" value="FliK-like_C_sf"/>
</dbReference>
<keyword evidence="3" id="KW-0966">Cell projection</keyword>
<accession>A0A8J7M094</accession>
<dbReference type="RefSeq" id="WP_199382840.1">
    <property type="nucleotide sequence ID" value="NZ_JAEMHM010000003.1"/>
</dbReference>
<dbReference type="EMBL" id="JAEMHM010000003">
    <property type="protein sequence ID" value="MBJ6724002.1"/>
    <property type="molecule type" value="Genomic_DNA"/>
</dbReference>
<dbReference type="AlphaFoldDB" id="A0A8J7M094"/>